<feature type="transmembrane region" description="Helical" evidence="1">
    <location>
        <begin position="6"/>
        <end position="23"/>
    </location>
</feature>
<evidence type="ECO:0000259" key="2">
    <source>
        <dbReference type="Pfam" id="PF13473"/>
    </source>
</evidence>
<dbReference type="HOGENOM" id="CLU_131523_0_0_6"/>
<keyword evidence="1" id="KW-0812">Transmembrane</keyword>
<keyword evidence="4" id="KW-1185">Reference proteome</keyword>
<dbReference type="Gene3D" id="2.60.40.420">
    <property type="entry name" value="Cupredoxins - blue copper proteins"/>
    <property type="match status" value="1"/>
</dbReference>
<keyword evidence="1" id="KW-1133">Transmembrane helix</keyword>
<dbReference type="EMBL" id="CP002339">
    <property type="protein sequence ID" value="AEF02987.1"/>
    <property type="molecule type" value="Genomic_DNA"/>
</dbReference>
<sequence>MMLWINLVGIALIVLIVWWFWLYKEHNISIAEGSLEVLVKDGIYQPAHIKIRANEERQIVFHRADGTPCAEMLSIPDLDISERLPLNKKTVISLPALPSGEYAFHCQMQMYKGKITVQ</sequence>
<dbReference type="InterPro" id="IPR008972">
    <property type="entry name" value="Cupredoxin"/>
</dbReference>
<dbReference type="Proteomes" id="UP000000683">
    <property type="component" value="Chromosome"/>
</dbReference>
<dbReference type="AlphaFoldDB" id="F5Z7E4"/>
<accession>F5Z7E4</accession>
<evidence type="ECO:0000313" key="3">
    <source>
        <dbReference type="EMBL" id="AEF02987.1"/>
    </source>
</evidence>
<gene>
    <name evidence="3" type="ordered locus">ambt_07270</name>
</gene>
<dbReference type="SUPFAM" id="SSF49503">
    <property type="entry name" value="Cupredoxins"/>
    <property type="match status" value="1"/>
</dbReference>
<protein>
    <recommendedName>
        <fullName evidence="2">EfeO-type cupredoxin-like domain-containing protein</fullName>
    </recommendedName>
</protein>
<evidence type="ECO:0000313" key="4">
    <source>
        <dbReference type="Proteomes" id="UP000000683"/>
    </source>
</evidence>
<feature type="domain" description="EfeO-type cupredoxin-like" evidence="2">
    <location>
        <begin position="13"/>
        <end position="117"/>
    </location>
</feature>
<proteinExistence type="predicted"/>
<keyword evidence="1" id="KW-0472">Membrane</keyword>
<organism evidence="3 4">
    <name type="scientific">Alteromonas naphthalenivorans</name>
    <dbReference type="NCBI Taxonomy" id="715451"/>
    <lineage>
        <taxon>Bacteria</taxon>
        <taxon>Pseudomonadati</taxon>
        <taxon>Pseudomonadota</taxon>
        <taxon>Gammaproteobacteria</taxon>
        <taxon>Alteromonadales</taxon>
        <taxon>Alteromonadaceae</taxon>
        <taxon>Alteromonas/Salinimonas group</taxon>
        <taxon>Alteromonas</taxon>
    </lineage>
</organism>
<evidence type="ECO:0000256" key="1">
    <source>
        <dbReference type="SAM" id="Phobius"/>
    </source>
</evidence>
<name>F5Z7E4_ALTNA</name>
<dbReference type="RefSeq" id="WP_013783927.1">
    <property type="nucleotide sequence ID" value="NC_015554.1"/>
</dbReference>
<dbReference type="InterPro" id="IPR028096">
    <property type="entry name" value="EfeO_Cupredoxin"/>
</dbReference>
<dbReference type="eggNOG" id="COG4633">
    <property type="taxonomic scope" value="Bacteria"/>
</dbReference>
<reference evidence="3 4" key="1">
    <citation type="journal article" date="2011" name="J. Bacteriol.">
        <title>Complete genome sequence of the polycyclic aromatic hydrocarbon-degrading bacterium Alteromonas sp. strain SN2.</title>
        <authorList>
            <person name="Jin H.M."/>
            <person name="Jeong H."/>
            <person name="Moon E.J."/>
            <person name="Math R.K."/>
            <person name="Lee K."/>
            <person name="Kim H.J."/>
            <person name="Jeon C.O."/>
            <person name="Oh T.K."/>
            <person name="Kim J.F."/>
        </authorList>
    </citation>
    <scope>NUCLEOTIDE SEQUENCE [LARGE SCALE GENOMIC DNA]</scope>
    <source>
        <strain evidence="4">JCM 17741 / KACC 18427 / KCTC 11700BP / SN2</strain>
    </source>
</reference>
<dbReference type="Pfam" id="PF13473">
    <property type="entry name" value="Cupredoxin_1"/>
    <property type="match status" value="1"/>
</dbReference>
<dbReference type="KEGG" id="alt:ambt_07270"/>